<dbReference type="Pfam" id="PF13975">
    <property type="entry name" value="gag-asp_proteas"/>
    <property type="match status" value="1"/>
</dbReference>
<dbReference type="CDD" id="cd05483">
    <property type="entry name" value="retropepsin_like_bacteria"/>
    <property type="match status" value="1"/>
</dbReference>
<keyword evidence="1" id="KW-0378">Hydrolase</keyword>
<dbReference type="NCBIfam" id="TIGR02281">
    <property type="entry name" value="clan_AA_DTGA"/>
    <property type="match status" value="1"/>
</dbReference>
<gene>
    <name evidence="1" type="ORF">SAMN04488056_102409</name>
</gene>
<proteinExistence type="predicted"/>
<dbReference type="Gene3D" id="2.40.70.10">
    <property type="entry name" value="Acid Proteases"/>
    <property type="match status" value="1"/>
</dbReference>
<organism evidence="1 2">
    <name type="scientific">Cohaesibacter marisflavi</name>
    <dbReference type="NCBI Taxonomy" id="655353"/>
    <lineage>
        <taxon>Bacteria</taxon>
        <taxon>Pseudomonadati</taxon>
        <taxon>Pseudomonadota</taxon>
        <taxon>Alphaproteobacteria</taxon>
        <taxon>Hyphomicrobiales</taxon>
        <taxon>Cohaesibacteraceae</taxon>
    </lineage>
</organism>
<protein>
    <submittedName>
        <fullName evidence="1">Aspartyl protease family protein</fullName>
    </submittedName>
</protein>
<dbReference type="STRING" id="655353.SAMN04488056_102409"/>
<name>A0A1I5CYX9_9HYPH</name>
<dbReference type="InterPro" id="IPR021109">
    <property type="entry name" value="Peptidase_aspartic_dom_sf"/>
</dbReference>
<reference evidence="1 2" key="1">
    <citation type="submission" date="2016-10" db="EMBL/GenBank/DDBJ databases">
        <authorList>
            <person name="de Groot N.N."/>
        </authorList>
    </citation>
    <scope>NUCLEOTIDE SEQUENCE [LARGE SCALE GENOMIC DNA]</scope>
    <source>
        <strain evidence="1 2">CGMCC 1.9157</strain>
    </source>
</reference>
<keyword evidence="1" id="KW-0645">Protease</keyword>
<evidence type="ECO:0000313" key="2">
    <source>
        <dbReference type="Proteomes" id="UP000199236"/>
    </source>
</evidence>
<dbReference type="GO" id="GO:0006508">
    <property type="term" value="P:proteolysis"/>
    <property type="evidence" value="ECO:0007669"/>
    <property type="project" value="UniProtKB-KW"/>
</dbReference>
<dbReference type="GO" id="GO:0008233">
    <property type="term" value="F:peptidase activity"/>
    <property type="evidence" value="ECO:0007669"/>
    <property type="project" value="UniProtKB-KW"/>
</dbReference>
<keyword evidence="2" id="KW-1185">Reference proteome</keyword>
<evidence type="ECO:0000313" key="1">
    <source>
        <dbReference type="EMBL" id="SFN92168.1"/>
    </source>
</evidence>
<accession>A0A1I5CYX9</accession>
<dbReference type="EMBL" id="FOVR01000002">
    <property type="protein sequence ID" value="SFN92168.1"/>
    <property type="molecule type" value="Genomic_DNA"/>
</dbReference>
<dbReference type="Proteomes" id="UP000199236">
    <property type="component" value="Unassembled WGS sequence"/>
</dbReference>
<dbReference type="SUPFAM" id="SSF50630">
    <property type="entry name" value="Acid proteases"/>
    <property type="match status" value="1"/>
</dbReference>
<sequence length="180" mass="19766">MARLIFMAIVFVVLATLLPGVATDWLVANGYMDSRDASVLLNTSSADKSSKTTNYNGVNRVVLKPGPGGHFFAQAYFNNKTVRTLIDTGASTVALTHEDARRIGIRPNEADYKEPVRTGNGVQYYAHARVSSVRIGQVRVRNLDVLVAPKGALSVTLMGMSYLRKLQTIRVERGRLILEN</sequence>
<dbReference type="AlphaFoldDB" id="A0A1I5CYX9"/>
<dbReference type="InterPro" id="IPR034122">
    <property type="entry name" value="Retropepsin-like_bacterial"/>
</dbReference>
<dbReference type="InterPro" id="IPR011969">
    <property type="entry name" value="Clan_AA_Asp_peptidase_C"/>
</dbReference>